<evidence type="ECO:0000313" key="5">
    <source>
        <dbReference type="Proteomes" id="UP000293652"/>
    </source>
</evidence>
<evidence type="ECO:0000313" key="4">
    <source>
        <dbReference type="Proteomes" id="UP000292036"/>
    </source>
</evidence>
<accession>A0A4Q8X719</accession>
<dbReference type="EMBL" id="SIPC01000002">
    <property type="protein sequence ID" value="TAX69113.1"/>
    <property type="molecule type" value="Genomic_DNA"/>
</dbReference>
<dbReference type="Proteomes" id="UP000292036">
    <property type="component" value="Unassembled WGS sequence"/>
</dbReference>
<evidence type="ECO:0000256" key="1">
    <source>
        <dbReference type="SAM" id="MobiDB-lite"/>
    </source>
</evidence>
<feature type="region of interest" description="Disordered" evidence="1">
    <location>
        <begin position="80"/>
        <end position="99"/>
    </location>
</feature>
<evidence type="ECO:0000313" key="2">
    <source>
        <dbReference type="EMBL" id="TAW14068.1"/>
    </source>
</evidence>
<keyword evidence="3" id="KW-0614">Plasmid</keyword>
<organism evidence="3 5">
    <name type="scientific">Rhizobium leguminosarum</name>
    <dbReference type="NCBI Taxonomy" id="384"/>
    <lineage>
        <taxon>Bacteria</taxon>
        <taxon>Pseudomonadati</taxon>
        <taxon>Pseudomonadota</taxon>
        <taxon>Alphaproteobacteria</taxon>
        <taxon>Hyphomicrobiales</taxon>
        <taxon>Rhizobiaceae</taxon>
        <taxon>Rhizobium/Agrobacterium group</taxon>
        <taxon>Rhizobium</taxon>
    </lineage>
</organism>
<reference evidence="4 5" key="1">
    <citation type="submission" date="2019-02" db="EMBL/GenBank/DDBJ databases">
        <title>The genomic architecture of introgression among sibling species of bacteria.</title>
        <authorList>
            <person name="Cavassim M.I.A."/>
            <person name="Moeskjaer S."/>
            <person name="Moslemi C."/>
            <person name="Fields B."/>
            <person name="Bachmann A."/>
            <person name="Vilhjalmsson B."/>
            <person name="Schierup M.H."/>
            <person name="Young J.P.W."/>
            <person name="Andersen S.U."/>
        </authorList>
    </citation>
    <scope>NUCLEOTIDE SEQUENCE [LARGE SCALE GENOMIC DNA]</scope>
    <source>
        <strain evidence="3 5">SM145A</strain>
        <strain evidence="2 4">SM151B</strain>
        <plasmid evidence="3">pSM145A_Rh01</plasmid>
    </source>
</reference>
<dbReference type="EMBL" id="SIPS01000007">
    <property type="protein sequence ID" value="TAW14068.1"/>
    <property type="molecule type" value="Genomic_DNA"/>
</dbReference>
<protein>
    <submittedName>
        <fullName evidence="3">Uncharacterized protein</fullName>
    </submittedName>
</protein>
<comment type="caution">
    <text evidence="3">The sequence shown here is derived from an EMBL/GenBank/DDBJ whole genome shotgun (WGS) entry which is preliminary data.</text>
</comment>
<dbReference type="AlphaFoldDB" id="A0A4Q8X719"/>
<sequence length="99" mass="10702">MSSLPFRGKARTAVDLDTPISKAPLQVRISGILDTLRADKGSRRSLGIAADREAEPTGPVRAFRIQVTLVEVKEYRNQSLELPSGKKKSGTRPGGGSVW</sequence>
<dbReference type="Proteomes" id="UP000293652">
    <property type="component" value="Unassembled WGS sequence"/>
</dbReference>
<name>A0A4Q8X719_RHILE</name>
<evidence type="ECO:0000313" key="3">
    <source>
        <dbReference type="EMBL" id="TAX69113.1"/>
    </source>
</evidence>
<gene>
    <name evidence="3" type="ORF">ELI03_23790</name>
    <name evidence="2" type="ORF">ELI19_33370</name>
</gene>
<geneLocation type="plasmid" evidence="3">
    <name>pSM145A_Rh01</name>
</geneLocation>
<proteinExistence type="predicted"/>